<reference evidence="3 4" key="1">
    <citation type="submission" date="2020-08" db="EMBL/GenBank/DDBJ databases">
        <title>Plant Genome Project.</title>
        <authorList>
            <person name="Zhang R.-G."/>
        </authorList>
    </citation>
    <scope>NUCLEOTIDE SEQUENCE [LARGE SCALE GENOMIC DNA]</scope>
    <source>
        <tissue evidence="3">Rhizome</tissue>
    </source>
</reference>
<keyword evidence="2" id="KW-0812">Transmembrane</keyword>
<feature type="transmembrane region" description="Helical" evidence="2">
    <location>
        <begin position="151"/>
        <end position="176"/>
    </location>
</feature>
<keyword evidence="1" id="KW-0175">Coiled coil</keyword>
<sequence length="250" mass="28068">MTTKAIQGKQTELTAKAREADQAEKARQQTENSIVAFSCCLVTYLVDRLLIALPLSGCPEYPMHAPNEHSCSTGPIHHLSSLRPTDALSFNVSSVIDRWPVVVLTTLFTRLFGRATVLCVVNGCLWCKVFYAHRPLLRKVKYVNFATCQPLGFYVSWALFILSHHYMVWLAAWFVYPRRKQPFREYALLGDDIVITDRAVAVKYKALLDILDVSISESKSIDSKTGALEFLAEKYGLSRSCLIRLAGAGF</sequence>
<dbReference type="EMBL" id="JACMSC010000010">
    <property type="protein sequence ID" value="KAG6502764.1"/>
    <property type="molecule type" value="Genomic_DNA"/>
</dbReference>
<evidence type="ECO:0000313" key="4">
    <source>
        <dbReference type="Proteomes" id="UP000734854"/>
    </source>
</evidence>
<protein>
    <submittedName>
        <fullName evidence="3">Uncharacterized protein</fullName>
    </submittedName>
</protein>
<organism evidence="3 4">
    <name type="scientific">Zingiber officinale</name>
    <name type="common">Ginger</name>
    <name type="synonym">Amomum zingiber</name>
    <dbReference type="NCBI Taxonomy" id="94328"/>
    <lineage>
        <taxon>Eukaryota</taxon>
        <taxon>Viridiplantae</taxon>
        <taxon>Streptophyta</taxon>
        <taxon>Embryophyta</taxon>
        <taxon>Tracheophyta</taxon>
        <taxon>Spermatophyta</taxon>
        <taxon>Magnoliopsida</taxon>
        <taxon>Liliopsida</taxon>
        <taxon>Zingiberales</taxon>
        <taxon>Zingiberaceae</taxon>
        <taxon>Zingiber</taxon>
    </lineage>
</organism>
<evidence type="ECO:0000256" key="1">
    <source>
        <dbReference type="SAM" id="Coils"/>
    </source>
</evidence>
<proteinExistence type="predicted"/>
<evidence type="ECO:0000256" key="2">
    <source>
        <dbReference type="SAM" id="Phobius"/>
    </source>
</evidence>
<keyword evidence="2" id="KW-1133">Transmembrane helix</keyword>
<keyword evidence="2" id="KW-0472">Membrane</keyword>
<dbReference type="PANTHER" id="PTHR34456:SF14">
    <property type="entry name" value="MITOVIRUS RNA-DEPENDENT RNA POLYMERASE"/>
    <property type="match status" value="1"/>
</dbReference>
<comment type="caution">
    <text evidence="3">The sequence shown here is derived from an EMBL/GenBank/DDBJ whole genome shotgun (WGS) entry which is preliminary data.</text>
</comment>
<dbReference type="Proteomes" id="UP000734854">
    <property type="component" value="Unassembled WGS sequence"/>
</dbReference>
<dbReference type="AlphaFoldDB" id="A0A8J5L0B7"/>
<dbReference type="Pfam" id="PF05919">
    <property type="entry name" value="Mitovir_RNA_pol"/>
    <property type="match status" value="1"/>
</dbReference>
<evidence type="ECO:0000313" key="3">
    <source>
        <dbReference type="EMBL" id="KAG6502764.1"/>
    </source>
</evidence>
<feature type="coiled-coil region" evidence="1">
    <location>
        <begin position="6"/>
        <end position="33"/>
    </location>
</feature>
<dbReference type="PANTHER" id="PTHR34456">
    <property type="entry name" value="MITOVIRUS RNA-DEPENDENT RNA POLYMERASE"/>
    <property type="match status" value="1"/>
</dbReference>
<keyword evidence="4" id="KW-1185">Reference proteome</keyword>
<dbReference type="InterPro" id="IPR008686">
    <property type="entry name" value="RNA_pol_mitovir"/>
</dbReference>
<name>A0A8J5L0B7_ZINOF</name>
<accession>A0A8J5L0B7</accession>
<gene>
    <name evidence="3" type="ORF">ZIOFF_035052</name>
</gene>
<feature type="transmembrane region" description="Helical" evidence="2">
    <location>
        <begin position="111"/>
        <end position="131"/>
    </location>
</feature>